<dbReference type="PANTHER" id="PTHR16128">
    <property type="entry name" value="FAD/NAD(P)-BINDING OXIDOREDUCTASE FAMILY PROTEIN"/>
    <property type="match status" value="1"/>
</dbReference>
<comment type="caution">
    <text evidence="2">The sequence shown here is derived from an EMBL/GenBank/DDBJ whole genome shotgun (WGS) entry which is preliminary data.</text>
</comment>
<dbReference type="GO" id="GO:0016491">
    <property type="term" value="F:oxidoreductase activity"/>
    <property type="evidence" value="ECO:0007669"/>
    <property type="project" value="InterPro"/>
</dbReference>
<dbReference type="EMBL" id="BMXN01000004">
    <property type="protein sequence ID" value="GGW21803.1"/>
    <property type="molecule type" value="Genomic_DNA"/>
</dbReference>
<dbReference type="Proteomes" id="UP000623776">
    <property type="component" value="Unassembled WGS sequence"/>
</dbReference>
<dbReference type="Gene3D" id="3.90.660.10">
    <property type="match status" value="1"/>
</dbReference>
<dbReference type="PRINTS" id="PR00419">
    <property type="entry name" value="ADXRDTASE"/>
</dbReference>
<dbReference type="Pfam" id="PF01593">
    <property type="entry name" value="Amino_oxidase"/>
    <property type="match status" value="1"/>
</dbReference>
<dbReference type="Gene3D" id="3.50.50.60">
    <property type="entry name" value="FAD/NAD(P)-binding domain"/>
    <property type="match status" value="1"/>
</dbReference>
<dbReference type="Pfam" id="PF13450">
    <property type="entry name" value="NAD_binding_8"/>
    <property type="match status" value="1"/>
</dbReference>
<gene>
    <name evidence="2" type="ORF">GCM10007157_09680</name>
</gene>
<evidence type="ECO:0000259" key="1">
    <source>
        <dbReference type="Pfam" id="PF01593"/>
    </source>
</evidence>
<protein>
    <recommendedName>
        <fullName evidence="1">Amine oxidase domain-containing protein</fullName>
    </recommendedName>
</protein>
<dbReference type="AlphaFoldDB" id="A0A8H9I151"/>
<dbReference type="InterPro" id="IPR036188">
    <property type="entry name" value="FAD/NAD-bd_sf"/>
</dbReference>
<dbReference type="SUPFAM" id="SSF51905">
    <property type="entry name" value="FAD/NAD(P)-binding domain"/>
    <property type="match status" value="1"/>
</dbReference>
<evidence type="ECO:0000313" key="2">
    <source>
        <dbReference type="EMBL" id="GGW21803.1"/>
    </source>
</evidence>
<feature type="domain" description="Amine oxidase" evidence="1">
    <location>
        <begin position="121"/>
        <end position="344"/>
    </location>
</feature>
<reference evidence="3" key="1">
    <citation type="journal article" date="2019" name="Int. J. Syst. Evol. Microbiol.">
        <title>The Global Catalogue of Microorganisms (GCM) 10K type strain sequencing project: providing services to taxonomists for standard genome sequencing and annotation.</title>
        <authorList>
            <consortium name="The Broad Institute Genomics Platform"/>
            <consortium name="The Broad Institute Genome Sequencing Center for Infectious Disease"/>
            <person name="Wu L."/>
            <person name="Ma J."/>
        </authorList>
    </citation>
    <scope>NUCLEOTIDE SEQUENCE [LARGE SCALE GENOMIC DNA]</scope>
    <source>
        <strain evidence="3">KCTC 22154</strain>
    </source>
</reference>
<name>A0A8H9I151_9GAMM</name>
<dbReference type="RefSeq" id="WP_189462962.1">
    <property type="nucleotide sequence ID" value="NZ_BMXN01000004.1"/>
</dbReference>
<dbReference type="PANTHER" id="PTHR16128:SF5">
    <property type="entry name" value="FAD_NAD(P)-BINDING OXIDOREDUCTASE FAMILY PROTEIN"/>
    <property type="match status" value="1"/>
</dbReference>
<proteinExistence type="predicted"/>
<accession>A0A8H9I151</accession>
<sequence>MPESISAPPALTSRDAVAIIGAGMAGLACAHLLAQHGVTVSLFDKARGPGGRMSSKGRPAATLDLGAQAFTVRDAEFARQLTQWQHAGCVAPWPTCTYQASASGWQTHDDGQLRYAGAPRMSALTRYLIDAITLHAHTDFHSETRIVALERVTDGEWHLKDAAGNHHGPFSRVVITAPPPQASELIGQWAPELSAACEALPQRACWAAWAIFAAPLPAPSGIAEHWQSLHAQHPKLRLVSRNHTKPGREEQPESLSLLAQLDWSDAHIELTPEDAAQQLLEAFLECLPVPAASIPELIELGAHRWRYAQPAKPNGQEYLYSQQGIALCGDSWKGSRVEDAWLSGNGLGRALIGRSV</sequence>
<organism evidence="2 3">
    <name type="scientific">Vreelandella hamiltonii</name>
    <dbReference type="NCBI Taxonomy" id="502829"/>
    <lineage>
        <taxon>Bacteria</taxon>
        <taxon>Pseudomonadati</taxon>
        <taxon>Pseudomonadota</taxon>
        <taxon>Gammaproteobacteria</taxon>
        <taxon>Oceanospirillales</taxon>
        <taxon>Halomonadaceae</taxon>
        <taxon>Vreelandella</taxon>
    </lineage>
</organism>
<evidence type="ECO:0000313" key="3">
    <source>
        <dbReference type="Proteomes" id="UP000623776"/>
    </source>
</evidence>
<dbReference type="InterPro" id="IPR002937">
    <property type="entry name" value="Amino_oxidase"/>
</dbReference>
<keyword evidence="3" id="KW-1185">Reference proteome</keyword>